<feature type="compositionally biased region" description="Basic and acidic residues" evidence="1">
    <location>
        <begin position="511"/>
        <end position="525"/>
    </location>
</feature>
<reference evidence="3" key="1">
    <citation type="journal article" date="2013" name="Genome Announc.">
        <title>Genome sequence of the basidiomycetous yeast Pseudozyma antarctica T-34, a producer of the glycolipid biosurfactants mannosylerythritol lipids.</title>
        <authorList>
            <person name="Morita T."/>
            <person name="Koike H."/>
            <person name="Koyama Y."/>
            <person name="Hagiwara H."/>
            <person name="Ito E."/>
            <person name="Fukuoka T."/>
            <person name="Imura T."/>
            <person name="Machida M."/>
            <person name="Kitamoto D."/>
        </authorList>
    </citation>
    <scope>NUCLEOTIDE SEQUENCE [LARGE SCALE GENOMIC DNA]</scope>
    <source>
        <strain evidence="3">T-34</strain>
    </source>
</reference>
<evidence type="ECO:0000256" key="1">
    <source>
        <dbReference type="SAM" id="MobiDB-lite"/>
    </source>
</evidence>
<dbReference type="Proteomes" id="UP000011976">
    <property type="component" value="Unassembled WGS sequence"/>
</dbReference>
<evidence type="ECO:0000313" key="2">
    <source>
        <dbReference type="EMBL" id="GAC72529.1"/>
    </source>
</evidence>
<sequence>MSVLQETTPMESRASSSAGSRAMSPETPPQIDLGFDPSLTKSFSGLFPWVQQPTASEHPEAIDSDTAGHEHDGLAAFNRRTSAQLTGAQLQTLALDGRAVATMMPHNDTTSPQNLGHILSLPKEDGAQSIPSVGPPAGSVEQDLHVVSSAMAYTNVAPSPASGHAAALATSDQHPSYLAERTRPSVGQSRQSHNLAQQGDLGPSLSRDNHARRSSASSSQPQPSIPVHIPEASEEQQQLSTFTTYDLFEDDKLPGFHVSERGSARYGVRVPRKVAGWKAVLTNLAPSSHDVAKKGRRESKLGRQGWEVRQEAMKNSYDLRRGSGILATMHAGHRLFKHDWHLILKDGSRFVWKMDKHALALLRCVGESEVQVGEFRKAVPTNTGAYGVSTEVDPTRRIGSFAYDSSDEGEIFDASLAFASLVAVFAARGGHTHVSAAFEASSDPMRDWLEQKRQARPDREEEMLAMPLPGFARDAESVLSDTTDEDADSVTSDTLPRRRAAARPTPASRDTVYDDRRASGREPRTQSKGAKRLSKLFGLGSGSGTAGRQSEDGAATTADRKAKEKAAMTESQRIARQYRTRSFFGGR</sequence>
<feature type="compositionally biased region" description="Polar residues" evidence="1">
    <location>
        <begin position="185"/>
        <end position="197"/>
    </location>
</feature>
<feature type="region of interest" description="Disordered" evidence="1">
    <location>
        <begin position="159"/>
        <end position="236"/>
    </location>
</feature>
<dbReference type="AlphaFoldDB" id="M9LU38"/>
<accession>M9LU38</accession>
<proteinExistence type="predicted"/>
<dbReference type="OrthoDB" id="2547303at2759"/>
<gene>
    <name evidence="2" type="ORF">PANT_7d00145</name>
</gene>
<evidence type="ECO:0000313" key="3">
    <source>
        <dbReference type="Proteomes" id="UP000011976"/>
    </source>
</evidence>
<protein>
    <submittedName>
        <fullName evidence="2">Uncharacterized protein</fullName>
    </submittedName>
</protein>
<feature type="compositionally biased region" description="Basic and acidic residues" evidence="1">
    <location>
        <begin position="558"/>
        <end position="567"/>
    </location>
</feature>
<feature type="region of interest" description="Disordered" evidence="1">
    <location>
        <begin position="1"/>
        <end position="37"/>
    </location>
</feature>
<dbReference type="EMBL" id="DF196773">
    <property type="protein sequence ID" value="GAC72529.1"/>
    <property type="molecule type" value="Genomic_DNA"/>
</dbReference>
<organism evidence="2 3">
    <name type="scientific">Pseudozyma antarctica (strain T-34)</name>
    <name type="common">Yeast</name>
    <name type="synonym">Candida antarctica</name>
    <dbReference type="NCBI Taxonomy" id="1151754"/>
    <lineage>
        <taxon>Eukaryota</taxon>
        <taxon>Fungi</taxon>
        <taxon>Dikarya</taxon>
        <taxon>Basidiomycota</taxon>
        <taxon>Ustilaginomycotina</taxon>
        <taxon>Ustilaginomycetes</taxon>
        <taxon>Ustilaginales</taxon>
        <taxon>Ustilaginaceae</taxon>
        <taxon>Moesziomyces</taxon>
    </lineage>
</organism>
<feature type="compositionally biased region" description="Low complexity" evidence="1">
    <location>
        <begin position="9"/>
        <end position="25"/>
    </location>
</feature>
<name>M9LU38_PSEA3</name>
<feature type="region of interest" description="Disordered" evidence="1">
    <location>
        <begin position="477"/>
        <end position="587"/>
    </location>
</feature>